<gene>
    <name evidence="1" type="ORF">METZ01_LOCUS314366</name>
</gene>
<evidence type="ECO:0000313" key="1">
    <source>
        <dbReference type="EMBL" id="SVC61512.1"/>
    </source>
</evidence>
<organism evidence="1">
    <name type="scientific">marine metagenome</name>
    <dbReference type="NCBI Taxonomy" id="408172"/>
    <lineage>
        <taxon>unclassified sequences</taxon>
        <taxon>metagenomes</taxon>
        <taxon>ecological metagenomes</taxon>
    </lineage>
</organism>
<name>A0A382NP56_9ZZZZ</name>
<sequence>MDYVKPMKAKVKETIVRYNGTLYKDEIVKVIQKENGDYRVQDSMGKIWYIPKKKFKEVI</sequence>
<proteinExistence type="predicted"/>
<dbReference type="AlphaFoldDB" id="A0A382NP56"/>
<reference evidence="1" key="1">
    <citation type="submission" date="2018-05" db="EMBL/GenBank/DDBJ databases">
        <authorList>
            <person name="Lanie J.A."/>
            <person name="Ng W.-L."/>
            <person name="Kazmierczak K.M."/>
            <person name="Andrzejewski T.M."/>
            <person name="Davidsen T.M."/>
            <person name="Wayne K.J."/>
            <person name="Tettelin H."/>
            <person name="Glass J.I."/>
            <person name="Rusch D."/>
            <person name="Podicherti R."/>
            <person name="Tsui H.-C.T."/>
            <person name="Winkler M.E."/>
        </authorList>
    </citation>
    <scope>NUCLEOTIDE SEQUENCE</scope>
</reference>
<accession>A0A382NP56</accession>
<protein>
    <submittedName>
        <fullName evidence="1">Uncharacterized protein</fullName>
    </submittedName>
</protein>
<dbReference type="EMBL" id="UINC01101014">
    <property type="protein sequence ID" value="SVC61512.1"/>
    <property type="molecule type" value="Genomic_DNA"/>
</dbReference>